<comment type="caution">
    <text evidence="1">The sequence shown here is derived from an EMBL/GenBank/DDBJ whole genome shotgun (WGS) entry which is preliminary data.</text>
</comment>
<organism evidence="1 2">
    <name type="scientific">Trichostrongylus colubriformis</name>
    <name type="common">Black scour worm</name>
    <dbReference type="NCBI Taxonomy" id="6319"/>
    <lineage>
        <taxon>Eukaryota</taxon>
        <taxon>Metazoa</taxon>
        <taxon>Ecdysozoa</taxon>
        <taxon>Nematoda</taxon>
        <taxon>Chromadorea</taxon>
        <taxon>Rhabditida</taxon>
        <taxon>Rhabditina</taxon>
        <taxon>Rhabditomorpha</taxon>
        <taxon>Strongyloidea</taxon>
        <taxon>Trichostrongylidae</taxon>
        <taxon>Trichostrongylus</taxon>
    </lineage>
</organism>
<dbReference type="Proteomes" id="UP001331761">
    <property type="component" value="Unassembled WGS sequence"/>
</dbReference>
<dbReference type="AlphaFoldDB" id="A0AAN8FQ31"/>
<sequence>MLSTRTILALFYVLLFGTVIVTAAPNRIFMRFGKRNADLPGYRASLPAYYLAEELLSTSRFADGDM</sequence>
<protein>
    <submittedName>
        <fullName evidence="1">Uncharacterized protein</fullName>
    </submittedName>
</protein>
<accession>A0AAN8FQ31</accession>
<evidence type="ECO:0000313" key="2">
    <source>
        <dbReference type="Proteomes" id="UP001331761"/>
    </source>
</evidence>
<proteinExistence type="predicted"/>
<gene>
    <name evidence="1" type="ORF">GCK32_000146</name>
</gene>
<evidence type="ECO:0000313" key="1">
    <source>
        <dbReference type="EMBL" id="KAK5980045.1"/>
    </source>
</evidence>
<keyword evidence="2" id="KW-1185">Reference proteome</keyword>
<dbReference type="EMBL" id="WIXE01007861">
    <property type="protein sequence ID" value="KAK5980045.1"/>
    <property type="molecule type" value="Genomic_DNA"/>
</dbReference>
<name>A0AAN8FQ31_TRICO</name>
<reference evidence="1 2" key="1">
    <citation type="submission" date="2019-10" db="EMBL/GenBank/DDBJ databases">
        <title>Assembly and Annotation for the nematode Trichostrongylus colubriformis.</title>
        <authorList>
            <person name="Martin J."/>
        </authorList>
    </citation>
    <scope>NUCLEOTIDE SEQUENCE [LARGE SCALE GENOMIC DNA]</scope>
    <source>
        <strain evidence="1">G859</strain>
        <tissue evidence="1">Whole worm</tissue>
    </source>
</reference>